<dbReference type="InterPro" id="IPR011604">
    <property type="entry name" value="PDDEXK-like_dom_sf"/>
</dbReference>
<dbReference type="CDD" id="cd22343">
    <property type="entry name" value="PDDEXK_lambda_exonuclease-like"/>
    <property type="match status" value="1"/>
</dbReference>
<dbReference type="InterPro" id="IPR051703">
    <property type="entry name" value="NF-kappa-B_Signaling_Reg"/>
</dbReference>
<proteinExistence type="predicted"/>
<dbReference type="InterPro" id="IPR019080">
    <property type="entry name" value="YqaJ_viral_recombinase"/>
</dbReference>
<gene>
    <name evidence="2" type="ORF">UFOVP194_27</name>
</gene>
<dbReference type="InterPro" id="IPR017482">
    <property type="entry name" value="Lambda-type_endonuclease"/>
</dbReference>
<keyword evidence="2" id="KW-0378">Hydrolase</keyword>
<name>A0A6J7WFX3_9CAUD</name>
<dbReference type="InterPro" id="IPR011335">
    <property type="entry name" value="Restrct_endonuc-II-like"/>
</dbReference>
<organism evidence="2">
    <name type="scientific">uncultured Caudovirales phage</name>
    <dbReference type="NCBI Taxonomy" id="2100421"/>
    <lineage>
        <taxon>Viruses</taxon>
        <taxon>Duplodnaviria</taxon>
        <taxon>Heunggongvirae</taxon>
        <taxon>Uroviricota</taxon>
        <taxon>Caudoviricetes</taxon>
        <taxon>Peduoviridae</taxon>
        <taxon>Maltschvirus</taxon>
        <taxon>Maltschvirus maltsch</taxon>
    </lineage>
</organism>
<evidence type="ECO:0000313" key="2">
    <source>
        <dbReference type="EMBL" id="CAB5212545.1"/>
    </source>
</evidence>
<dbReference type="NCBIfam" id="TIGR03033">
    <property type="entry name" value="phage_rel_nuc"/>
    <property type="match status" value="1"/>
</dbReference>
<dbReference type="Pfam" id="PF09588">
    <property type="entry name" value="YqaJ"/>
    <property type="match status" value="1"/>
</dbReference>
<evidence type="ECO:0000259" key="1">
    <source>
        <dbReference type="Pfam" id="PF09588"/>
    </source>
</evidence>
<feature type="domain" description="YqaJ viral recombinase" evidence="1">
    <location>
        <begin position="8"/>
        <end position="146"/>
    </location>
</feature>
<dbReference type="EMBL" id="LR798238">
    <property type="protein sequence ID" value="CAB5212545.1"/>
    <property type="molecule type" value="Genomic_DNA"/>
</dbReference>
<keyword evidence="2" id="KW-0255">Endonuclease</keyword>
<accession>A0A6J7WFX3</accession>
<protein>
    <submittedName>
        <fullName evidence="2">Phage_rel_nuc, putative phage-type endonuclease</fullName>
    </submittedName>
</protein>
<dbReference type="Gene3D" id="3.90.320.10">
    <property type="match status" value="1"/>
</dbReference>
<keyword evidence="2" id="KW-0540">Nuclease</keyword>
<sequence length="201" mass="22639">MEQLTEAWFAQRVGKVTASRVADVMATIKSGEAATRKNYRMQLVCERLTGKKEESFTNSHMERGIELEPIARSLYEIKTSTFVTEIGFVEHPEIAMSGCSPDGLVGKDGLIEIKCPTAANHIETLTSQIAPSKYMAQMQWQMACTEGKWVDFVSYCADLPEALQLCVIRVNRDDEYIENMETEVTKFLNEVEETVNKLGKL</sequence>
<reference evidence="2" key="1">
    <citation type="submission" date="2020-05" db="EMBL/GenBank/DDBJ databases">
        <authorList>
            <person name="Chiriac C."/>
            <person name="Salcher M."/>
            <person name="Ghai R."/>
            <person name="Kavagutti S V."/>
        </authorList>
    </citation>
    <scope>NUCLEOTIDE SEQUENCE</scope>
</reference>
<dbReference type="GO" id="GO:0004519">
    <property type="term" value="F:endonuclease activity"/>
    <property type="evidence" value="ECO:0007669"/>
    <property type="project" value="UniProtKB-KW"/>
</dbReference>
<dbReference type="SUPFAM" id="SSF52980">
    <property type="entry name" value="Restriction endonuclease-like"/>
    <property type="match status" value="1"/>
</dbReference>
<dbReference type="PANTHER" id="PTHR46609">
    <property type="entry name" value="EXONUCLEASE, PHAGE-TYPE/RECB, C-TERMINAL DOMAIN-CONTAINING PROTEIN"/>
    <property type="match status" value="1"/>
</dbReference>
<dbReference type="PANTHER" id="PTHR46609:SF6">
    <property type="entry name" value="EXONUCLEASE, PHAGE-TYPE_RECB, C-TERMINAL DOMAIN-CONTAINING PROTEIN-RELATED"/>
    <property type="match status" value="1"/>
</dbReference>